<comment type="caution">
    <text evidence="2">The sequence shown here is derived from an EMBL/GenBank/DDBJ whole genome shotgun (WGS) entry which is preliminary data.</text>
</comment>
<dbReference type="eggNOG" id="ENOG502Z96M">
    <property type="taxonomic scope" value="Bacteria"/>
</dbReference>
<gene>
    <name evidence="2" type="ORF">UC7_02799</name>
</gene>
<dbReference type="RefSeq" id="WP_010772884.1">
    <property type="nucleotide sequence ID" value="NZ_KB946335.1"/>
</dbReference>
<reference evidence="2 3" key="1">
    <citation type="submission" date="2013-02" db="EMBL/GenBank/DDBJ databases">
        <title>The Genome Sequence of Enterococcus caccae BAA-1240.</title>
        <authorList>
            <consortium name="The Broad Institute Genome Sequencing Platform"/>
            <consortium name="The Broad Institute Genome Sequencing Center for Infectious Disease"/>
            <person name="Earl A.M."/>
            <person name="Gilmore M.S."/>
            <person name="Lebreton F."/>
            <person name="Walker B."/>
            <person name="Young S.K."/>
            <person name="Zeng Q."/>
            <person name="Gargeya S."/>
            <person name="Fitzgerald M."/>
            <person name="Haas B."/>
            <person name="Abouelleil A."/>
            <person name="Alvarado L."/>
            <person name="Arachchi H.M."/>
            <person name="Berlin A.M."/>
            <person name="Chapman S.B."/>
            <person name="Dewar J."/>
            <person name="Goldberg J."/>
            <person name="Griggs A."/>
            <person name="Gujja S."/>
            <person name="Hansen M."/>
            <person name="Howarth C."/>
            <person name="Imamovic A."/>
            <person name="Larimer J."/>
            <person name="McCowan C."/>
            <person name="Murphy C."/>
            <person name="Neiman D."/>
            <person name="Pearson M."/>
            <person name="Priest M."/>
            <person name="Roberts A."/>
            <person name="Saif S."/>
            <person name="Shea T."/>
            <person name="Sisk P."/>
            <person name="Sykes S."/>
            <person name="Wortman J."/>
            <person name="Nusbaum C."/>
            <person name="Birren B."/>
        </authorList>
    </citation>
    <scope>NUCLEOTIDE SEQUENCE [LARGE SCALE GENOMIC DNA]</scope>
    <source>
        <strain evidence="2 3">ATCC BAA-1240</strain>
    </source>
</reference>
<evidence type="ECO:0000259" key="1">
    <source>
        <dbReference type="Pfam" id="PF08878"/>
    </source>
</evidence>
<feature type="domain" description="Anti-bacteriophage protein A/HamA C-terminal" evidence="1">
    <location>
        <begin position="16"/>
        <end position="309"/>
    </location>
</feature>
<evidence type="ECO:0000313" key="2">
    <source>
        <dbReference type="EMBL" id="EOL43470.1"/>
    </source>
</evidence>
<dbReference type="InterPro" id="IPR014976">
    <property type="entry name" value="AbpA_HamA_C"/>
</dbReference>
<sequence length="317" mass="36984">MSKKNKIQKVLSCKISEANFYSYHVDFDICEKDSVQQRIDDFVQIMCEEIPSFAFGFHRGENVPQDEILNTLVEAARSIYKITEYREVAEMYKKGESIDDKIDNKYLRRGEFGELFLHSILKYLFNTNPLIAKIHFKDSFGHAVHGFDSIHINTESMTLWLGESKIYTSGINGVDALAQDLFEHFNTDYFNSEFNIISKRITDSYEMLDSMGFDSEHWIELLNRYTSLSEQLNNIVIPMFCAYETSTLDSYELDFEKFSKDFEDEVYKLKKRFDEKSKEHPLINKLNIIVILMPLKSKKEIISKLHSKLTLIQALGG</sequence>
<dbReference type="PATRIC" id="fig|1158612.3.peg.2764"/>
<dbReference type="STRING" id="317735.RU98_GL003097"/>
<keyword evidence="3" id="KW-1185">Reference proteome</keyword>
<dbReference type="AlphaFoldDB" id="R3WNR9"/>
<organism evidence="2 3">
    <name type="scientific">Enterococcus caccae ATCC BAA-1240</name>
    <dbReference type="NCBI Taxonomy" id="1158612"/>
    <lineage>
        <taxon>Bacteria</taxon>
        <taxon>Bacillati</taxon>
        <taxon>Bacillota</taxon>
        <taxon>Bacilli</taxon>
        <taxon>Lactobacillales</taxon>
        <taxon>Enterococcaceae</taxon>
        <taxon>Enterococcus</taxon>
    </lineage>
</organism>
<proteinExistence type="predicted"/>
<dbReference type="OrthoDB" id="785623at2"/>
<dbReference type="EMBL" id="AJAU01000022">
    <property type="protein sequence ID" value="EOL43470.1"/>
    <property type="molecule type" value="Genomic_DNA"/>
</dbReference>
<accession>R3WNR9</accession>
<name>R3WNR9_9ENTE</name>
<protein>
    <recommendedName>
        <fullName evidence="1">Anti-bacteriophage protein A/HamA C-terminal domain-containing protein</fullName>
    </recommendedName>
</protein>
<dbReference type="Pfam" id="PF08878">
    <property type="entry name" value="HamA"/>
    <property type="match status" value="1"/>
</dbReference>
<evidence type="ECO:0000313" key="3">
    <source>
        <dbReference type="Proteomes" id="UP000013840"/>
    </source>
</evidence>
<dbReference type="Proteomes" id="UP000013840">
    <property type="component" value="Unassembled WGS sequence"/>
</dbReference>